<organism evidence="7 8">
    <name type="scientific">Candidatus Gallimonas intestinavium</name>
    <dbReference type="NCBI Taxonomy" id="2838603"/>
    <lineage>
        <taxon>Bacteria</taxon>
        <taxon>Bacillati</taxon>
        <taxon>Bacillota</taxon>
        <taxon>Clostridia</taxon>
        <taxon>Candidatus Gallimonas</taxon>
    </lineage>
</organism>
<dbReference type="Pfam" id="PF01795">
    <property type="entry name" value="Methyltransf_5"/>
    <property type="match status" value="1"/>
</dbReference>
<comment type="catalytic activity">
    <reaction evidence="6">
        <text>cytidine(1402) in 16S rRNA + S-adenosyl-L-methionine = N(4)-methylcytidine(1402) in 16S rRNA + S-adenosyl-L-homocysteine + H(+)</text>
        <dbReference type="Rhea" id="RHEA:42928"/>
        <dbReference type="Rhea" id="RHEA-COMP:10286"/>
        <dbReference type="Rhea" id="RHEA-COMP:10287"/>
        <dbReference type="ChEBI" id="CHEBI:15378"/>
        <dbReference type="ChEBI" id="CHEBI:57856"/>
        <dbReference type="ChEBI" id="CHEBI:59789"/>
        <dbReference type="ChEBI" id="CHEBI:74506"/>
        <dbReference type="ChEBI" id="CHEBI:82748"/>
        <dbReference type="EC" id="2.1.1.199"/>
    </reaction>
</comment>
<dbReference type="Gene3D" id="1.10.150.170">
    <property type="entry name" value="Putative methyltransferase TM0872, insert domain"/>
    <property type="match status" value="1"/>
</dbReference>
<evidence type="ECO:0000256" key="4">
    <source>
        <dbReference type="ARBA" id="ARBA00022679"/>
    </source>
</evidence>
<dbReference type="GO" id="GO:0070475">
    <property type="term" value="P:rRNA base methylation"/>
    <property type="evidence" value="ECO:0007669"/>
    <property type="project" value="UniProtKB-UniRule"/>
</dbReference>
<keyword evidence="5 6" id="KW-0949">S-adenosyl-L-methionine</keyword>
<dbReference type="AlphaFoldDB" id="A0A9D2JZ89"/>
<keyword evidence="2 6" id="KW-0698">rRNA processing</keyword>
<comment type="function">
    <text evidence="6">Specifically methylates the N4 position of cytidine in position 1402 (C1402) of 16S rRNA.</text>
</comment>
<dbReference type="GO" id="GO:0005737">
    <property type="term" value="C:cytoplasm"/>
    <property type="evidence" value="ECO:0007669"/>
    <property type="project" value="UniProtKB-SubCell"/>
</dbReference>
<keyword evidence="3 6" id="KW-0489">Methyltransferase</keyword>
<dbReference type="EMBL" id="DXBB01000016">
    <property type="protein sequence ID" value="HIZ72112.1"/>
    <property type="molecule type" value="Genomic_DNA"/>
</dbReference>
<dbReference type="InterPro" id="IPR002903">
    <property type="entry name" value="RsmH"/>
</dbReference>
<evidence type="ECO:0000256" key="3">
    <source>
        <dbReference type="ARBA" id="ARBA00022603"/>
    </source>
</evidence>
<feature type="binding site" evidence="6">
    <location>
        <position position="53"/>
    </location>
    <ligand>
        <name>S-adenosyl-L-methionine</name>
        <dbReference type="ChEBI" id="CHEBI:59789"/>
    </ligand>
</feature>
<dbReference type="PIRSF" id="PIRSF004486">
    <property type="entry name" value="MraW"/>
    <property type="match status" value="1"/>
</dbReference>
<dbReference type="Proteomes" id="UP000824102">
    <property type="component" value="Unassembled WGS sequence"/>
</dbReference>
<evidence type="ECO:0000256" key="6">
    <source>
        <dbReference type="HAMAP-Rule" id="MF_01007"/>
    </source>
</evidence>
<dbReference type="EC" id="2.1.1.199" evidence="6"/>
<dbReference type="GO" id="GO:0071424">
    <property type="term" value="F:rRNA (cytosine-N4-)-methyltransferase activity"/>
    <property type="evidence" value="ECO:0007669"/>
    <property type="project" value="UniProtKB-UniRule"/>
</dbReference>
<dbReference type="PANTHER" id="PTHR11265">
    <property type="entry name" value="S-ADENOSYL-METHYLTRANSFERASE MRAW"/>
    <property type="match status" value="1"/>
</dbReference>
<keyword evidence="6" id="KW-0963">Cytoplasm</keyword>
<accession>A0A9D2JZ89</accession>
<comment type="similarity">
    <text evidence="1 6">Belongs to the methyltransferase superfamily. RsmH family.</text>
</comment>
<feature type="binding site" evidence="6">
    <location>
        <position position="80"/>
    </location>
    <ligand>
        <name>S-adenosyl-L-methionine</name>
        <dbReference type="ChEBI" id="CHEBI:59789"/>
    </ligand>
</feature>
<comment type="subcellular location">
    <subcellularLocation>
        <location evidence="6">Cytoplasm</location>
    </subcellularLocation>
</comment>
<evidence type="ECO:0000313" key="7">
    <source>
        <dbReference type="EMBL" id="HIZ72112.1"/>
    </source>
</evidence>
<reference evidence="7" key="2">
    <citation type="submission" date="2021-04" db="EMBL/GenBank/DDBJ databases">
        <authorList>
            <person name="Gilroy R."/>
        </authorList>
    </citation>
    <scope>NUCLEOTIDE SEQUENCE</scope>
    <source>
        <strain evidence="7">ChiW7-2402</strain>
    </source>
</reference>
<evidence type="ECO:0000256" key="5">
    <source>
        <dbReference type="ARBA" id="ARBA00022691"/>
    </source>
</evidence>
<evidence type="ECO:0000256" key="2">
    <source>
        <dbReference type="ARBA" id="ARBA00022552"/>
    </source>
</evidence>
<comment type="caution">
    <text evidence="7">The sequence shown here is derived from an EMBL/GenBank/DDBJ whole genome shotgun (WGS) entry which is preliminary data.</text>
</comment>
<feature type="binding site" evidence="6">
    <location>
        <position position="108"/>
    </location>
    <ligand>
        <name>S-adenosyl-L-methionine</name>
        <dbReference type="ChEBI" id="CHEBI:59789"/>
    </ligand>
</feature>
<dbReference type="InterPro" id="IPR023397">
    <property type="entry name" value="SAM-dep_MeTrfase_MraW_recog"/>
</dbReference>
<feature type="binding site" evidence="6">
    <location>
        <position position="101"/>
    </location>
    <ligand>
        <name>S-adenosyl-L-methionine</name>
        <dbReference type="ChEBI" id="CHEBI:59789"/>
    </ligand>
</feature>
<protein>
    <recommendedName>
        <fullName evidence="6">Ribosomal RNA small subunit methyltransferase H</fullName>
        <ecNumber evidence="6">2.1.1.199</ecNumber>
    </recommendedName>
    <alternativeName>
        <fullName evidence="6">16S rRNA m(4)C1402 methyltransferase</fullName>
    </alternativeName>
    <alternativeName>
        <fullName evidence="6">rRNA (cytosine-N(4)-)-methyltransferase RsmH</fullName>
    </alternativeName>
</protein>
<reference evidence="7" key="1">
    <citation type="journal article" date="2021" name="PeerJ">
        <title>Extensive microbial diversity within the chicken gut microbiome revealed by metagenomics and culture.</title>
        <authorList>
            <person name="Gilroy R."/>
            <person name="Ravi A."/>
            <person name="Getino M."/>
            <person name="Pursley I."/>
            <person name="Horton D.L."/>
            <person name="Alikhan N.F."/>
            <person name="Baker D."/>
            <person name="Gharbi K."/>
            <person name="Hall N."/>
            <person name="Watson M."/>
            <person name="Adriaenssens E.M."/>
            <person name="Foster-Nyarko E."/>
            <person name="Jarju S."/>
            <person name="Secka A."/>
            <person name="Antonio M."/>
            <person name="Oren A."/>
            <person name="Chaudhuri R.R."/>
            <person name="La Ragione R."/>
            <person name="Hildebrand F."/>
            <person name="Pallen M.J."/>
        </authorList>
    </citation>
    <scope>NUCLEOTIDE SEQUENCE</scope>
    <source>
        <strain evidence="7">ChiW7-2402</strain>
    </source>
</reference>
<dbReference type="SUPFAM" id="SSF81799">
    <property type="entry name" value="Putative methyltransferase TM0872, insert domain"/>
    <property type="match status" value="1"/>
</dbReference>
<evidence type="ECO:0000313" key="8">
    <source>
        <dbReference type="Proteomes" id="UP000824102"/>
    </source>
</evidence>
<dbReference type="HAMAP" id="MF_01007">
    <property type="entry name" value="16SrRNA_methyltr_H"/>
    <property type="match status" value="1"/>
</dbReference>
<dbReference type="Gene3D" id="3.40.50.150">
    <property type="entry name" value="Vaccinia Virus protein VP39"/>
    <property type="match status" value="1"/>
</dbReference>
<dbReference type="InterPro" id="IPR029063">
    <property type="entry name" value="SAM-dependent_MTases_sf"/>
</dbReference>
<name>A0A9D2JZ89_9FIRM</name>
<sequence length="313" mass="35374">MLPFYHRPVMLDEVIRGLAIRPNGVYFDGTVGGGGHSFAILESDPTVRLIGTDRDQEAIEAAAERLRPFEGRFQLYKSDYRRYSEILRRAGADKLDGVLLDFGISSHQIDDEERGFSYRKASAPLDMRMDRESGFTAEDVVNDYAEEKLFRILRDYGEERFAGAIARNIVRARENARITTCGRLAEIVEESIPVKFRSPACARQSFQAIRIEVNGELTGLRECIKGLVRHLNPGGRICILTFHSLEDRIVKETFRELQSPCTCPKELPVCVCGKKKEVELVNKKPIVAGTEEMQENSRSKCAKLRIACKIEAE</sequence>
<dbReference type="NCBIfam" id="TIGR00006">
    <property type="entry name" value="16S rRNA (cytosine(1402)-N(4))-methyltransferase RsmH"/>
    <property type="match status" value="1"/>
</dbReference>
<dbReference type="PANTHER" id="PTHR11265:SF0">
    <property type="entry name" value="12S RRNA N4-METHYLCYTIDINE METHYLTRANSFERASE"/>
    <property type="match status" value="1"/>
</dbReference>
<feature type="binding site" evidence="6">
    <location>
        <begin position="34"/>
        <end position="36"/>
    </location>
    <ligand>
        <name>S-adenosyl-L-methionine</name>
        <dbReference type="ChEBI" id="CHEBI:59789"/>
    </ligand>
</feature>
<evidence type="ECO:0000256" key="1">
    <source>
        <dbReference type="ARBA" id="ARBA00010396"/>
    </source>
</evidence>
<dbReference type="SUPFAM" id="SSF53335">
    <property type="entry name" value="S-adenosyl-L-methionine-dependent methyltransferases"/>
    <property type="match status" value="1"/>
</dbReference>
<proteinExistence type="inferred from homology"/>
<gene>
    <name evidence="6 7" type="primary">rsmH</name>
    <name evidence="7" type="ORF">H9964_00865</name>
</gene>
<keyword evidence="4 6" id="KW-0808">Transferase</keyword>